<evidence type="ECO:0000313" key="1">
    <source>
        <dbReference type="EMBL" id="KAI8554865.1"/>
    </source>
</evidence>
<accession>A0ACC0NNP2</accession>
<dbReference type="Proteomes" id="UP001062846">
    <property type="component" value="Chromosome 5"/>
</dbReference>
<sequence length="94" mass="10932">MALDCVLSIGGKLAEYLIDPIGRQFGYLIYYNTNLQSLRNQVKMLEERRDSVQLLVSEANRNGELIRHEVEGWLARVDVANREANNQQNYIYEE</sequence>
<proteinExistence type="predicted"/>
<dbReference type="EMBL" id="CM046392">
    <property type="protein sequence ID" value="KAI8554865.1"/>
    <property type="molecule type" value="Genomic_DNA"/>
</dbReference>
<organism evidence="1 2">
    <name type="scientific">Rhododendron molle</name>
    <name type="common">Chinese azalea</name>
    <name type="synonym">Azalea mollis</name>
    <dbReference type="NCBI Taxonomy" id="49168"/>
    <lineage>
        <taxon>Eukaryota</taxon>
        <taxon>Viridiplantae</taxon>
        <taxon>Streptophyta</taxon>
        <taxon>Embryophyta</taxon>
        <taxon>Tracheophyta</taxon>
        <taxon>Spermatophyta</taxon>
        <taxon>Magnoliopsida</taxon>
        <taxon>eudicotyledons</taxon>
        <taxon>Gunneridae</taxon>
        <taxon>Pentapetalae</taxon>
        <taxon>asterids</taxon>
        <taxon>Ericales</taxon>
        <taxon>Ericaceae</taxon>
        <taxon>Ericoideae</taxon>
        <taxon>Rhodoreae</taxon>
        <taxon>Rhododendron</taxon>
    </lineage>
</organism>
<gene>
    <name evidence="1" type="ORF">RHMOL_Rhmol05G0129900</name>
</gene>
<protein>
    <submittedName>
        <fullName evidence="1">Uncharacterized protein</fullName>
    </submittedName>
</protein>
<name>A0ACC0NNP2_RHOML</name>
<keyword evidence="2" id="KW-1185">Reference proteome</keyword>
<evidence type="ECO:0000313" key="2">
    <source>
        <dbReference type="Proteomes" id="UP001062846"/>
    </source>
</evidence>
<comment type="caution">
    <text evidence="1">The sequence shown here is derived from an EMBL/GenBank/DDBJ whole genome shotgun (WGS) entry which is preliminary data.</text>
</comment>
<reference evidence="1" key="1">
    <citation type="submission" date="2022-02" db="EMBL/GenBank/DDBJ databases">
        <title>Plant Genome Project.</title>
        <authorList>
            <person name="Zhang R.-G."/>
        </authorList>
    </citation>
    <scope>NUCLEOTIDE SEQUENCE</scope>
    <source>
        <strain evidence="1">AT1</strain>
    </source>
</reference>